<evidence type="ECO:0000256" key="1">
    <source>
        <dbReference type="SAM" id="MobiDB-lite"/>
    </source>
</evidence>
<protein>
    <submittedName>
        <fullName evidence="2">Uncharacterized protein</fullName>
    </submittedName>
</protein>
<keyword evidence="3" id="KW-1185">Reference proteome</keyword>
<gene>
    <name evidence="2" type="ORF">BJ508DRAFT_324740</name>
</gene>
<evidence type="ECO:0000313" key="3">
    <source>
        <dbReference type="Proteomes" id="UP000275078"/>
    </source>
</evidence>
<dbReference type="Proteomes" id="UP000275078">
    <property type="component" value="Unassembled WGS sequence"/>
</dbReference>
<name>A0A3N4ICF2_ASCIM</name>
<feature type="compositionally biased region" description="Polar residues" evidence="1">
    <location>
        <begin position="249"/>
        <end position="265"/>
    </location>
</feature>
<reference evidence="2 3" key="1">
    <citation type="journal article" date="2018" name="Nat. Ecol. Evol.">
        <title>Pezizomycetes genomes reveal the molecular basis of ectomycorrhizal truffle lifestyle.</title>
        <authorList>
            <person name="Murat C."/>
            <person name="Payen T."/>
            <person name="Noel B."/>
            <person name="Kuo A."/>
            <person name="Morin E."/>
            <person name="Chen J."/>
            <person name="Kohler A."/>
            <person name="Krizsan K."/>
            <person name="Balestrini R."/>
            <person name="Da Silva C."/>
            <person name="Montanini B."/>
            <person name="Hainaut M."/>
            <person name="Levati E."/>
            <person name="Barry K.W."/>
            <person name="Belfiori B."/>
            <person name="Cichocki N."/>
            <person name="Clum A."/>
            <person name="Dockter R.B."/>
            <person name="Fauchery L."/>
            <person name="Guy J."/>
            <person name="Iotti M."/>
            <person name="Le Tacon F."/>
            <person name="Lindquist E.A."/>
            <person name="Lipzen A."/>
            <person name="Malagnac F."/>
            <person name="Mello A."/>
            <person name="Molinier V."/>
            <person name="Miyauchi S."/>
            <person name="Poulain J."/>
            <person name="Riccioni C."/>
            <person name="Rubini A."/>
            <person name="Sitrit Y."/>
            <person name="Splivallo R."/>
            <person name="Traeger S."/>
            <person name="Wang M."/>
            <person name="Zifcakova L."/>
            <person name="Wipf D."/>
            <person name="Zambonelli A."/>
            <person name="Paolocci F."/>
            <person name="Nowrousian M."/>
            <person name="Ottonello S."/>
            <person name="Baldrian P."/>
            <person name="Spatafora J.W."/>
            <person name="Henrissat B."/>
            <person name="Nagy L.G."/>
            <person name="Aury J.M."/>
            <person name="Wincker P."/>
            <person name="Grigoriev I.V."/>
            <person name="Bonfante P."/>
            <person name="Martin F.M."/>
        </authorList>
    </citation>
    <scope>NUCLEOTIDE SEQUENCE [LARGE SCALE GENOMIC DNA]</scope>
    <source>
        <strain evidence="2 3">RN42</strain>
    </source>
</reference>
<evidence type="ECO:0000313" key="2">
    <source>
        <dbReference type="EMBL" id="RPA83146.1"/>
    </source>
</evidence>
<organism evidence="2 3">
    <name type="scientific">Ascobolus immersus RN42</name>
    <dbReference type="NCBI Taxonomy" id="1160509"/>
    <lineage>
        <taxon>Eukaryota</taxon>
        <taxon>Fungi</taxon>
        <taxon>Dikarya</taxon>
        <taxon>Ascomycota</taxon>
        <taxon>Pezizomycotina</taxon>
        <taxon>Pezizomycetes</taxon>
        <taxon>Pezizales</taxon>
        <taxon>Ascobolaceae</taxon>
        <taxon>Ascobolus</taxon>
    </lineage>
</organism>
<accession>A0A3N4ICF2</accession>
<sequence>MALRPSLVRFSAVSTLNYGYNNARSSLDKYNPTTPPSSVHTTTLIISSILSTHNKTPTPKRSYHTTAILSSKAEIPPDNKADAMPEPQACYTITMDFLQKPNWKTYVNTWDRYLHGAGTYWTMPAPMMIQNFAMLDSRGRQALEMFQKLKEKEHGCKMFVSYLEIVLTGGENMGKKVPNKMRVGLSPGIGGGKKIKVQSVVDVENNRCQLFTRSFAKIPFLSVLHPQTCTLPKAFRSFSNSLGYQQYQPFPQPSAKDNTGLSRNPSKPGRYTRHIIDMFSFREPWTESKPTWVHSRQYDLPEGYQFSMFFNDIMDRLGKLDKKETSALIVFIGSQELLQGRRLKLAYLNVQYVEDEEVKGLMHADFMEVTLIPREEWMPKTVDVCFKRKLGTCECACGSECGMKNGRV</sequence>
<proteinExistence type="predicted"/>
<dbReference type="EMBL" id="ML119666">
    <property type="protein sequence ID" value="RPA83146.1"/>
    <property type="molecule type" value="Genomic_DNA"/>
</dbReference>
<dbReference type="AlphaFoldDB" id="A0A3N4ICF2"/>
<feature type="region of interest" description="Disordered" evidence="1">
    <location>
        <begin position="249"/>
        <end position="269"/>
    </location>
</feature>